<evidence type="ECO:0000256" key="3">
    <source>
        <dbReference type="ARBA" id="ARBA00022729"/>
    </source>
</evidence>
<comment type="caution">
    <text evidence="5">The sequence shown here is derived from an EMBL/GenBank/DDBJ whole genome shotgun (WGS) entry which is preliminary data.</text>
</comment>
<dbReference type="PANTHER" id="PTHR30222:SF17">
    <property type="entry name" value="SPERMIDINE_PUTRESCINE-BINDING PERIPLASMIC PROTEIN"/>
    <property type="match status" value="1"/>
</dbReference>
<gene>
    <name evidence="5" type="ORF">DCAF_LOCUS26197</name>
</gene>
<evidence type="ECO:0000313" key="5">
    <source>
        <dbReference type="EMBL" id="CAK7355934.1"/>
    </source>
</evidence>
<dbReference type="CDD" id="cd13661">
    <property type="entry name" value="PBP2_PotD_PotF_like_1"/>
    <property type="match status" value="1"/>
</dbReference>
<dbReference type="AlphaFoldDB" id="A0AAV1STP6"/>
<dbReference type="EMBL" id="CAWUPB010001197">
    <property type="protein sequence ID" value="CAK7355934.1"/>
    <property type="molecule type" value="Genomic_DNA"/>
</dbReference>
<sequence length="545" mass="61148">MSFLCPTNLSLNSHSQFLNPKPNPKFPGFLLQFPTKPSILLPHLKLSGHRAISFRSPARPTTPSEHPFTWLRIAATSAVLFFGLNIQVCLAASSPSLPVNTILTSQEESSVTQDDGGGVEGNVDNMERNEEKELNAEFENWKSKTFALSVPLRIVALRGSIPPSWIKDFIQSQGRRLRFRVKYLGSLENIFSDISMSFNKRNIGPMSTVAADIVSVGDSWLSFAIKNAIIEPMRGVEEQDWFKDLSDKWKVYLCRNDEGEIDPEGKIWAAPYRWGSMVIAYKKSKFQKHKLAPIEDWADLWRPELAGRISMVDSPREVVGSVLKYMGASYNTKNIDLQVPGGRNAVQQNLALLGKQVRLFDSMYYLKTFSMGDAWVAVGWSSDVLPVAKRMSNVAVVVPKSGTSLWADLWVFSYLFQYRGRIRGPSPLIHQWIEFCLQAARALPFKQEVIPGATPSAIKSSVIEVPKELTNVMPKLETNLIGGVPPPEILTRCEFLEPLSDATLSDYKLLIGSMQIPDPGLIHRIQHYILSTIQTFRLKQHSKIA</sequence>
<evidence type="ECO:0000313" key="6">
    <source>
        <dbReference type="Proteomes" id="UP001314170"/>
    </source>
</evidence>
<dbReference type="GO" id="GO:0015846">
    <property type="term" value="P:polyamine transport"/>
    <property type="evidence" value="ECO:0007669"/>
    <property type="project" value="InterPro"/>
</dbReference>
<dbReference type="Gene3D" id="3.40.190.10">
    <property type="entry name" value="Periplasmic binding protein-like II"/>
    <property type="match status" value="1"/>
</dbReference>
<keyword evidence="4" id="KW-0574">Periplasm</keyword>
<keyword evidence="3" id="KW-0732">Signal</keyword>
<dbReference type="PANTHER" id="PTHR30222">
    <property type="entry name" value="SPERMIDINE/PUTRESCINE-BINDING PERIPLASMIC PROTEIN"/>
    <property type="match status" value="1"/>
</dbReference>
<dbReference type="GO" id="GO:0019808">
    <property type="term" value="F:polyamine binding"/>
    <property type="evidence" value="ECO:0007669"/>
    <property type="project" value="InterPro"/>
</dbReference>
<dbReference type="Pfam" id="PF13343">
    <property type="entry name" value="SBP_bac_6"/>
    <property type="match status" value="1"/>
</dbReference>
<dbReference type="InterPro" id="IPR001188">
    <property type="entry name" value="Sperm_putr-bd"/>
</dbReference>
<protein>
    <submittedName>
        <fullName evidence="5">Uncharacterized protein</fullName>
    </submittedName>
</protein>
<accession>A0AAV1STP6</accession>
<organism evidence="5 6">
    <name type="scientific">Dovyalis caffra</name>
    <dbReference type="NCBI Taxonomy" id="77055"/>
    <lineage>
        <taxon>Eukaryota</taxon>
        <taxon>Viridiplantae</taxon>
        <taxon>Streptophyta</taxon>
        <taxon>Embryophyta</taxon>
        <taxon>Tracheophyta</taxon>
        <taxon>Spermatophyta</taxon>
        <taxon>Magnoliopsida</taxon>
        <taxon>eudicotyledons</taxon>
        <taxon>Gunneridae</taxon>
        <taxon>Pentapetalae</taxon>
        <taxon>rosids</taxon>
        <taxon>fabids</taxon>
        <taxon>Malpighiales</taxon>
        <taxon>Salicaceae</taxon>
        <taxon>Flacourtieae</taxon>
        <taxon>Dovyalis</taxon>
    </lineage>
</organism>
<evidence type="ECO:0000256" key="1">
    <source>
        <dbReference type="ARBA" id="ARBA00004418"/>
    </source>
</evidence>
<dbReference type="PRINTS" id="PR00909">
    <property type="entry name" value="SPERMDNBNDNG"/>
</dbReference>
<proteinExistence type="predicted"/>
<name>A0AAV1STP6_9ROSI</name>
<dbReference type="Proteomes" id="UP001314170">
    <property type="component" value="Unassembled WGS sequence"/>
</dbReference>
<reference evidence="5 6" key="1">
    <citation type="submission" date="2024-01" db="EMBL/GenBank/DDBJ databases">
        <authorList>
            <person name="Waweru B."/>
        </authorList>
    </citation>
    <scope>NUCLEOTIDE SEQUENCE [LARGE SCALE GENOMIC DNA]</scope>
</reference>
<keyword evidence="6" id="KW-1185">Reference proteome</keyword>
<keyword evidence="2" id="KW-0813">Transport</keyword>
<comment type="subcellular location">
    <subcellularLocation>
        <location evidence="1">Periplasm</location>
    </subcellularLocation>
</comment>
<evidence type="ECO:0000256" key="4">
    <source>
        <dbReference type="ARBA" id="ARBA00022764"/>
    </source>
</evidence>
<evidence type="ECO:0000256" key="2">
    <source>
        <dbReference type="ARBA" id="ARBA00022448"/>
    </source>
</evidence>
<dbReference type="SUPFAM" id="SSF53850">
    <property type="entry name" value="Periplasmic binding protein-like II"/>
    <property type="match status" value="1"/>
</dbReference>